<keyword evidence="3" id="KW-1185">Reference proteome</keyword>
<sequence length="75" mass="8290">CGRRPPALTKIELIYLLPSVPIYASPLLLSLDQGHFDQTLTRSTVDRPPVGLLTIYGTLISVLDSNLSSVWYMDS</sequence>
<keyword evidence="1" id="KW-0472">Membrane</keyword>
<proteinExistence type="predicted"/>
<feature type="non-terminal residue" evidence="2">
    <location>
        <position position="1"/>
    </location>
</feature>
<dbReference type="AlphaFoldDB" id="A0A9P6DP50"/>
<keyword evidence="1" id="KW-1133">Transmembrane helix</keyword>
<gene>
    <name evidence="2" type="ORF">BS47DRAFT_1353494</name>
</gene>
<accession>A0A9P6DP50</accession>
<comment type="caution">
    <text evidence="2">The sequence shown here is derived from an EMBL/GenBank/DDBJ whole genome shotgun (WGS) entry which is preliminary data.</text>
</comment>
<dbReference type="EMBL" id="MU129132">
    <property type="protein sequence ID" value="KAF9505913.1"/>
    <property type="molecule type" value="Genomic_DNA"/>
</dbReference>
<protein>
    <submittedName>
        <fullName evidence="2">Uncharacterized protein</fullName>
    </submittedName>
</protein>
<evidence type="ECO:0000313" key="2">
    <source>
        <dbReference type="EMBL" id="KAF9505913.1"/>
    </source>
</evidence>
<name>A0A9P6DP50_9AGAM</name>
<dbReference type="Proteomes" id="UP000886523">
    <property type="component" value="Unassembled WGS sequence"/>
</dbReference>
<keyword evidence="1" id="KW-0812">Transmembrane</keyword>
<feature type="transmembrane region" description="Helical" evidence="1">
    <location>
        <begin position="13"/>
        <end position="31"/>
    </location>
</feature>
<organism evidence="2 3">
    <name type="scientific">Hydnum rufescens UP504</name>
    <dbReference type="NCBI Taxonomy" id="1448309"/>
    <lineage>
        <taxon>Eukaryota</taxon>
        <taxon>Fungi</taxon>
        <taxon>Dikarya</taxon>
        <taxon>Basidiomycota</taxon>
        <taxon>Agaricomycotina</taxon>
        <taxon>Agaricomycetes</taxon>
        <taxon>Cantharellales</taxon>
        <taxon>Hydnaceae</taxon>
        <taxon>Hydnum</taxon>
    </lineage>
</organism>
<feature type="transmembrane region" description="Helical" evidence="1">
    <location>
        <begin position="51"/>
        <end position="73"/>
    </location>
</feature>
<evidence type="ECO:0000256" key="1">
    <source>
        <dbReference type="SAM" id="Phobius"/>
    </source>
</evidence>
<evidence type="ECO:0000313" key="3">
    <source>
        <dbReference type="Proteomes" id="UP000886523"/>
    </source>
</evidence>
<reference evidence="2" key="1">
    <citation type="journal article" date="2020" name="Nat. Commun.">
        <title>Large-scale genome sequencing of mycorrhizal fungi provides insights into the early evolution of symbiotic traits.</title>
        <authorList>
            <person name="Miyauchi S."/>
            <person name="Kiss E."/>
            <person name="Kuo A."/>
            <person name="Drula E."/>
            <person name="Kohler A."/>
            <person name="Sanchez-Garcia M."/>
            <person name="Morin E."/>
            <person name="Andreopoulos B."/>
            <person name="Barry K.W."/>
            <person name="Bonito G."/>
            <person name="Buee M."/>
            <person name="Carver A."/>
            <person name="Chen C."/>
            <person name="Cichocki N."/>
            <person name="Clum A."/>
            <person name="Culley D."/>
            <person name="Crous P.W."/>
            <person name="Fauchery L."/>
            <person name="Girlanda M."/>
            <person name="Hayes R.D."/>
            <person name="Keri Z."/>
            <person name="LaButti K."/>
            <person name="Lipzen A."/>
            <person name="Lombard V."/>
            <person name="Magnuson J."/>
            <person name="Maillard F."/>
            <person name="Murat C."/>
            <person name="Nolan M."/>
            <person name="Ohm R.A."/>
            <person name="Pangilinan J."/>
            <person name="Pereira M.F."/>
            <person name="Perotto S."/>
            <person name="Peter M."/>
            <person name="Pfister S."/>
            <person name="Riley R."/>
            <person name="Sitrit Y."/>
            <person name="Stielow J.B."/>
            <person name="Szollosi G."/>
            <person name="Zifcakova L."/>
            <person name="Stursova M."/>
            <person name="Spatafora J.W."/>
            <person name="Tedersoo L."/>
            <person name="Vaario L.M."/>
            <person name="Yamada A."/>
            <person name="Yan M."/>
            <person name="Wang P."/>
            <person name="Xu J."/>
            <person name="Bruns T."/>
            <person name="Baldrian P."/>
            <person name="Vilgalys R."/>
            <person name="Dunand C."/>
            <person name="Henrissat B."/>
            <person name="Grigoriev I.V."/>
            <person name="Hibbett D."/>
            <person name="Nagy L.G."/>
            <person name="Martin F.M."/>
        </authorList>
    </citation>
    <scope>NUCLEOTIDE SEQUENCE</scope>
    <source>
        <strain evidence="2">UP504</strain>
    </source>
</reference>